<dbReference type="EMBL" id="GBRH01213519">
    <property type="protein sequence ID" value="JAD84376.1"/>
    <property type="molecule type" value="Transcribed_RNA"/>
</dbReference>
<dbReference type="AlphaFoldDB" id="A0A0A9D979"/>
<protein>
    <submittedName>
        <fullName evidence="2">Uncharacterized protein</fullName>
    </submittedName>
</protein>
<proteinExistence type="predicted"/>
<reference evidence="2" key="2">
    <citation type="journal article" date="2015" name="Data Brief">
        <title>Shoot transcriptome of the giant reed, Arundo donax.</title>
        <authorList>
            <person name="Barrero R.A."/>
            <person name="Guerrero F.D."/>
            <person name="Moolhuijzen P."/>
            <person name="Goolsby J.A."/>
            <person name="Tidwell J."/>
            <person name="Bellgard S.E."/>
            <person name="Bellgard M.I."/>
        </authorList>
    </citation>
    <scope>NUCLEOTIDE SEQUENCE</scope>
    <source>
        <tissue evidence="2">Shoot tissue taken approximately 20 cm above the soil surface</tissue>
    </source>
</reference>
<evidence type="ECO:0000256" key="1">
    <source>
        <dbReference type="SAM" id="MobiDB-lite"/>
    </source>
</evidence>
<organism evidence="2">
    <name type="scientific">Arundo donax</name>
    <name type="common">Giant reed</name>
    <name type="synonym">Donax arundinaceus</name>
    <dbReference type="NCBI Taxonomy" id="35708"/>
    <lineage>
        <taxon>Eukaryota</taxon>
        <taxon>Viridiplantae</taxon>
        <taxon>Streptophyta</taxon>
        <taxon>Embryophyta</taxon>
        <taxon>Tracheophyta</taxon>
        <taxon>Spermatophyta</taxon>
        <taxon>Magnoliopsida</taxon>
        <taxon>Liliopsida</taxon>
        <taxon>Poales</taxon>
        <taxon>Poaceae</taxon>
        <taxon>PACMAD clade</taxon>
        <taxon>Arundinoideae</taxon>
        <taxon>Arundineae</taxon>
        <taxon>Arundo</taxon>
    </lineage>
</organism>
<feature type="compositionally biased region" description="Basic residues" evidence="1">
    <location>
        <begin position="94"/>
        <end position="115"/>
    </location>
</feature>
<reference evidence="2" key="1">
    <citation type="submission" date="2014-09" db="EMBL/GenBank/DDBJ databases">
        <authorList>
            <person name="Magalhaes I.L.F."/>
            <person name="Oliveira U."/>
            <person name="Santos F.R."/>
            <person name="Vidigal T.H.D.A."/>
            <person name="Brescovit A.D."/>
            <person name="Santos A.J."/>
        </authorList>
    </citation>
    <scope>NUCLEOTIDE SEQUENCE</scope>
    <source>
        <tissue evidence="2">Shoot tissue taken approximately 20 cm above the soil surface</tissue>
    </source>
</reference>
<name>A0A0A9D979_ARUDO</name>
<feature type="region of interest" description="Disordered" evidence="1">
    <location>
        <begin position="81"/>
        <end position="131"/>
    </location>
</feature>
<sequence>MDVVLGRLTSRRRRRLGALPLALLRAPVPDQAVARSRLLHLRLHRALAAAHSAPLPIRSLCFPHLVQAGVLTALPAGGPRGRLPLPGIAAGPRARPRQVGHRRPLPRPAATRHRPGQPEQPGTGAGAGAAERLQEGAVQRAELEAGSGGGAHQQAGHVVAVHGEQELRRKRGEVVVVSCSGAEAVVGFWGKRERPRRSQ</sequence>
<accession>A0A0A9D979</accession>
<evidence type="ECO:0000313" key="2">
    <source>
        <dbReference type="EMBL" id="JAD84376.1"/>
    </source>
</evidence>